<protein>
    <submittedName>
        <fullName evidence="3">PKD domain-containing protein</fullName>
    </submittedName>
</protein>
<feature type="domain" description="PKD" evidence="2">
    <location>
        <begin position="212"/>
        <end position="265"/>
    </location>
</feature>
<feature type="region of interest" description="Disordered" evidence="1">
    <location>
        <begin position="34"/>
        <end position="109"/>
    </location>
</feature>
<dbReference type="Pfam" id="PF00801">
    <property type="entry name" value="PKD"/>
    <property type="match status" value="1"/>
</dbReference>
<feature type="region of interest" description="Disordered" evidence="1">
    <location>
        <begin position="123"/>
        <end position="152"/>
    </location>
</feature>
<dbReference type="InterPro" id="IPR000601">
    <property type="entry name" value="PKD_dom"/>
</dbReference>
<dbReference type="InterPro" id="IPR035986">
    <property type="entry name" value="PKD_dom_sf"/>
</dbReference>
<reference evidence="3 4" key="1">
    <citation type="submission" date="2019-03" db="EMBL/GenBank/DDBJ databases">
        <title>Genomic Encyclopedia of Type Strains, Phase III (KMG-III): the genomes of soil and plant-associated and newly described type strains.</title>
        <authorList>
            <person name="Whitman W."/>
        </authorList>
    </citation>
    <scope>NUCLEOTIDE SEQUENCE [LARGE SCALE GENOMIC DNA]</scope>
    <source>
        <strain evidence="3 4">VKM Ac-2570</strain>
    </source>
</reference>
<name>A0A4R7ZP02_9ACTN</name>
<dbReference type="GO" id="GO:0005975">
    <property type="term" value="P:carbohydrate metabolic process"/>
    <property type="evidence" value="ECO:0007669"/>
    <property type="project" value="UniProtKB-ARBA"/>
</dbReference>
<dbReference type="CDD" id="cd00146">
    <property type="entry name" value="PKD"/>
    <property type="match status" value="1"/>
</dbReference>
<proteinExistence type="predicted"/>
<feature type="compositionally biased region" description="Basic and acidic residues" evidence="1">
    <location>
        <begin position="98"/>
        <end position="109"/>
    </location>
</feature>
<dbReference type="InterPro" id="IPR013783">
    <property type="entry name" value="Ig-like_fold"/>
</dbReference>
<dbReference type="OrthoDB" id="5192284at2"/>
<dbReference type="EMBL" id="SODF01000002">
    <property type="protein sequence ID" value="TDW19086.1"/>
    <property type="molecule type" value="Genomic_DNA"/>
</dbReference>
<sequence>MKLALGIAAGLLLGTLAEPGNSWASADLPLVHQAAAAPERNPGNPPPVKVRKNKDSITTSATKRTTDRLAAGNAGKKSKAKSRLPAGPANKPTKPRRSKDDLTTSATERGDIKLNIGVCGLMQPDGTVPGPTRCQPGGVGRRIPERTLPPEVVRPRPEDITWEQVRSETKNVVFPGLSVKVQPNGRTLVNLDTIVYTDDSKVSTTTVSLLGFPVEVEATPISYTWHFGDGSPALTTSTPGKPYPSKEITHKYMKRGDVSLTLTTSYAARFNVAGTGWQYVDGTVPITGPATPLLVREAVPVLVDPGR</sequence>
<accession>A0A4R7ZP02</accession>
<keyword evidence="4" id="KW-1185">Reference proteome</keyword>
<dbReference type="Proteomes" id="UP000295447">
    <property type="component" value="Unassembled WGS sequence"/>
</dbReference>
<comment type="caution">
    <text evidence="3">The sequence shown here is derived from an EMBL/GenBank/DDBJ whole genome shotgun (WGS) entry which is preliminary data.</text>
</comment>
<gene>
    <name evidence="3" type="ORF">EV650_5690</name>
</gene>
<evidence type="ECO:0000313" key="3">
    <source>
        <dbReference type="EMBL" id="TDW19086.1"/>
    </source>
</evidence>
<organism evidence="3 4">
    <name type="scientific">Kribbella kalugense</name>
    <dbReference type="NCBI Taxonomy" id="2512221"/>
    <lineage>
        <taxon>Bacteria</taxon>
        <taxon>Bacillati</taxon>
        <taxon>Actinomycetota</taxon>
        <taxon>Actinomycetes</taxon>
        <taxon>Propionibacteriales</taxon>
        <taxon>Kribbellaceae</taxon>
        <taxon>Kribbella</taxon>
    </lineage>
</organism>
<dbReference type="PROSITE" id="PS50093">
    <property type="entry name" value="PKD"/>
    <property type="match status" value="1"/>
</dbReference>
<dbReference type="SUPFAM" id="SSF49299">
    <property type="entry name" value="PKD domain"/>
    <property type="match status" value="1"/>
</dbReference>
<dbReference type="AlphaFoldDB" id="A0A4R7ZP02"/>
<evidence type="ECO:0000313" key="4">
    <source>
        <dbReference type="Proteomes" id="UP000295447"/>
    </source>
</evidence>
<evidence type="ECO:0000256" key="1">
    <source>
        <dbReference type="SAM" id="MobiDB-lite"/>
    </source>
</evidence>
<evidence type="ECO:0000259" key="2">
    <source>
        <dbReference type="PROSITE" id="PS50093"/>
    </source>
</evidence>
<dbReference type="Gene3D" id="2.60.40.10">
    <property type="entry name" value="Immunoglobulins"/>
    <property type="match status" value="1"/>
</dbReference>
<dbReference type="RefSeq" id="WP_134121984.1">
    <property type="nucleotide sequence ID" value="NZ_SODF01000002.1"/>
</dbReference>